<evidence type="ECO:0000313" key="6">
    <source>
        <dbReference type="Proteomes" id="UP000028486"/>
    </source>
</evidence>
<evidence type="ECO:0000313" key="5">
    <source>
        <dbReference type="EMBL" id="AII14701.1"/>
    </source>
</evidence>
<dbReference type="GO" id="GO:0007165">
    <property type="term" value="P:signal transduction"/>
    <property type="evidence" value="ECO:0007669"/>
    <property type="project" value="UniProtKB-KW"/>
</dbReference>
<dbReference type="GO" id="GO:0006935">
    <property type="term" value="P:chemotaxis"/>
    <property type="evidence" value="ECO:0007669"/>
    <property type="project" value="InterPro"/>
</dbReference>
<dbReference type="InterPro" id="IPR004089">
    <property type="entry name" value="MCPsignal_dom"/>
</dbReference>
<comment type="similarity">
    <text evidence="2">Belongs to the methyl-accepting chemotaxis (MCP) protein family.</text>
</comment>
<dbReference type="SUPFAM" id="SSF58104">
    <property type="entry name" value="Methyl-accepting chemotaxis protein (MCP) signaling domain"/>
    <property type="match status" value="1"/>
</dbReference>
<keyword evidence="6" id="KW-1185">Reference proteome</keyword>
<evidence type="ECO:0000256" key="2">
    <source>
        <dbReference type="ARBA" id="ARBA00029447"/>
    </source>
</evidence>
<reference evidence="6" key="1">
    <citation type="journal article" date="2014" name="Genome Announc.">
        <title>Complete Genome Sequence of Campylobacter iguaniorum Strain 1485ET, Isolated from a Bearded Dragon (Pogona vitticeps).</title>
        <authorList>
            <person name="Gilbert M.J."/>
            <person name="Miller W.G."/>
            <person name="Yee E."/>
            <person name="Kik M."/>
            <person name="Wagenaar J.A."/>
            <person name="Duim B."/>
        </authorList>
    </citation>
    <scope>NUCLEOTIDE SEQUENCE [LARGE SCALE GENOMIC DNA]</scope>
    <source>
        <strain evidence="6">1485E</strain>
    </source>
</reference>
<dbReference type="Pfam" id="PF13682">
    <property type="entry name" value="CZB"/>
    <property type="match status" value="1"/>
</dbReference>
<dbReference type="GO" id="GO:0016020">
    <property type="term" value="C:membrane"/>
    <property type="evidence" value="ECO:0007669"/>
    <property type="project" value="InterPro"/>
</dbReference>
<dbReference type="eggNOG" id="COG0840">
    <property type="taxonomic scope" value="Bacteria"/>
</dbReference>
<dbReference type="STRING" id="1244531.CIG2463D_0862"/>
<evidence type="ECO:0000259" key="4">
    <source>
        <dbReference type="PROSITE" id="PS50111"/>
    </source>
</evidence>
<dbReference type="EMBL" id="CP009043">
    <property type="protein sequence ID" value="AII14701.1"/>
    <property type="molecule type" value="Genomic_DNA"/>
</dbReference>
<dbReference type="AlphaFoldDB" id="A0A076F9P0"/>
<dbReference type="Gene3D" id="1.10.287.950">
    <property type="entry name" value="Methyl-accepting chemotaxis protein"/>
    <property type="match status" value="1"/>
</dbReference>
<keyword evidence="1 3" id="KW-0807">Transducer</keyword>
<dbReference type="PANTHER" id="PTHR32089:SF112">
    <property type="entry name" value="LYSOZYME-LIKE PROTEIN-RELATED"/>
    <property type="match status" value="1"/>
</dbReference>
<keyword evidence="5" id="KW-0675">Receptor</keyword>
<gene>
    <name evidence="5" type="ORF">CIG1485E_0863</name>
</gene>
<dbReference type="KEGG" id="caj:CIG1485E_0863"/>
<name>A0A076F9P0_9BACT</name>
<dbReference type="SMART" id="SM00283">
    <property type="entry name" value="MA"/>
    <property type="match status" value="1"/>
</dbReference>
<accession>A0A076F9P0</accession>
<dbReference type="Proteomes" id="UP000028486">
    <property type="component" value="Chromosome"/>
</dbReference>
<dbReference type="HOGENOM" id="CLU_000445_21_0_7"/>
<dbReference type="Pfam" id="PF00015">
    <property type="entry name" value="MCPsignal"/>
    <property type="match status" value="1"/>
</dbReference>
<dbReference type="GO" id="GO:0004888">
    <property type="term" value="F:transmembrane signaling receptor activity"/>
    <property type="evidence" value="ECO:0007669"/>
    <property type="project" value="InterPro"/>
</dbReference>
<proteinExistence type="inferred from homology"/>
<evidence type="ECO:0000256" key="3">
    <source>
        <dbReference type="PROSITE-ProRule" id="PRU00284"/>
    </source>
</evidence>
<sequence length="364" mass="40745">MFGKKPEVIIPKEEKPSPEIDEAKFEALRLENETLKAQNKLLKDQMDIVHLMIKGEKFDFSSIQKNLERLSRVKSISQKSDQCLDVTKSLSELTNDLIKSIVSIAETTNRSKDVASNLNRSVEEITNIINLIKDISDQTNLLALNAAIEAARAGEAGRGFAVVADEVRKLAEKTQKATGEVEANINILKQNAVEMIEVNNNVDKSSTIANDSINGLKSNVDQVYEISDMIGFESMCAYYEIFISLAKCDHVVFKINGYNNAITCPNSLGDHKNCRIGKWYLADAKEVLGDATNYSLIDEPHANVHKYVNGGLDIINKEGNLRSAIDMFNHAEENSNRLFEILDNLVHEIIEKKSKNYKNTHLED</sequence>
<dbReference type="PROSITE" id="PS50111">
    <property type="entry name" value="CHEMOTAXIS_TRANSDUC_2"/>
    <property type="match status" value="1"/>
</dbReference>
<dbReference type="InterPro" id="IPR025991">
    <property type="entry name" value="Chemoreceptor_zinc-bind_dom"/>
</dbReference>
<organism evidence="5 6">
    <name type="scientific">Campylobacter iguaniorum</name>
    <dbReference type="NCBI Taxonomy" id="1244531"/>
    <lineage>
        <taxon>Bacteria</taxon>
        <taxon>Pseudomonadati</taxon>
        <taxon>Campylobacterota</taxon>
        <taxon>Epsilonproteobacteria</taxon>
        <taxon>Campylobacterales</taxon>
        <taxon>Campylobacteraceae</taxon>
        <taxon>Campylobacter</taxon>
    </lineage>
</organism>
<protein>
    <submittedName>
        <fullName evidence="5">MCP-domain signal transduction protein (Chemoreceptor zinc-binding domain)</fullName>
    </submittedName>
</protein>
<dbReference type="PRINTS" id="PR00260">
    <property type="entry name" value="CHEMTRNSDUCR"/>
</dbReference>
<dbReference type="InterPro" id="IPR004090">
    <property type="entry name" value="Chemotax_Me-accpt_rcpt"/>
</dbReference>
<dbReference type="PANTHER" id="PTHR32089">
    <property type="entry name" value="METHYL-ACCEPTING CHEMOTAXIS PROTEIN MCPB"/>
    <property type="match status" value="1"/>
</dbReference>
<evidence type="ECO:0000256" key="1">
    <source>
        <dbReference type="ARBA" id="ARBA00023224"/>
    </source>
</evidence>
<dbReference type="Gene3D" id="1.20.120.30">
    <property type="entry name" value="Aspartate receptor, ligand-binding domain"/>
    <property type="match status" value="1"/>
</dbReference>
<feature type="domain" description="Methyl-accepting transducer" evidence="4">
    <location>
        <begin position="73"/>
        <end position="228"/>
    </location>
</feature>